<keyword evidence="2" id="KW-1185">Reference proteome</keyword>
<organism evidence="1 2">
    <name type="scientific">Geodermatophilus obscurus (strain ATCC 25078 / DSM 43160 / JCM 3152 / CCUG 61914 / KCC A-0152 / KCTC 9177 / NBRC 13315 / NRRL B-3577 / G-20)</name>
    <dbReference type="NCBI Taxonomy" id="526225"/>
    <lineage>
        <taxon>Bacteria</taxon>
        <taxon>Bacillati</taxon>
        <taxon>Actinomycetota</taxon>
        <taxon>Actinomycetes</taxon>
        <taxon>Geodermatophilales</taxon>
        <taxon>Geodermatophilaceae</taxon>
        <taxon>Geodermatophilus</taxon>
    </lineage>
</organism>
<accession>D2SBQ8</accession>
<dbReference type="HOGENOM" id="CLU_2537769_0_0_11"/>
<gene>
    <name evidence="1" type="ordered locus">Gobs_3577</name>
</gene>
<evidence type="ECO:0000313" key="2">
    <source>
        <dbReference type="Proteomes" id="UP000001382"/>
    </source>
</evidence>
<sequence>MDEAAAALLTAALGRRIVPADVQHTHGSWVLLLPEHPRDPACQVLPAHGRRYQVHPDGAVYDVAAAVWWRDGRRIPQGQTRTA</sequence>
<protein>
    <submittedName>
        <fullName evidence="1">Uncharacterized protein</fullName>
    </submittedName>
</protein>
<proteinExistence type="predicted"/>
<dbReference type="EMBL" id="CP001867">
    <property type="protein sequence ID" value="ADB76165.1"/>
    <property type="molecule type" value="Genomic_DNA"/>
</dbReference>
<evidence type="ECO:0000313" key="1">
    <source>
        <dbReference type="EMBL" id="ADB76165.1"/>
    </source>
</evidence>
<dbReference type="RefSeq" id="WP_012949590.1">
    <property type="nucleotide sequence ID" value="NC_013757.1"/>
</dbReference>
<dbReference type="AlphaFoldDB" id="D2SBQ8"/>
<dbReference type="KEGG" id="gob:Gobs_3577"/>
<dbReference type="STRING" id="526225.Gobs_3577"/>
<name>D2SBQ8_GEOOG</name>
<dbReference type="Proteomes" id="UP000001382">
    <property type="component" value="Chromosome"/>
</dbReference>
<reference evidence="2" key="2">
    <citation type="submission" date="2010-01" db="EMBL/GenBank/DDBJ databases">
        <title>The complete genome of Geodermatophilus obscurus DSM 43160.</title>
        <authorList>
            <consortium name="US DOE Joint Genome Institute (JGI-PGF)"/>
            <person name="Lucas S."/>
            <person name="Copeland A."/>
            <person name="Lapidus A."/>
            <person name="Glavina del Rio T."/>
            <person name="Dalin E."/>
            <person name="Tice H."/>
            <person name="Bruce D."/>
            <person name="Goodwin L."/>
            <person name="Pitluck S."/>
            <person name="Kyrpides N."/>
            <person name="Mavromatis K."/>
            <person name="Ivanova N."/>
            <person name="Munk A.C."/>
            <person name="Brettin T."/>
            <person name="Detter J.C."/>
            <person name="Han C."/>
            <person name="Larimer F."/>
            <person name="Land M."/>
            <person name="Hauser L."/>
            <person name="Markowitz V."/>
            <person name="Cheng J.-F."/>
            <person name="Hugenholtz P."/>
            <person name="Woyke T."/>
            <person name="Wu D."/>
            <person name="Jando M."/>
            <person name="Schneider S."/>
            <person name="Klenk H.-P."/>
            <person name="Eisen J.A."/>
        </authorList>
    </citation>
    <scope>NUCLEOTIDE SEQUENCE [LARGE SCALE GENOMIC DNA]</scope>
    <source>
        <strain evidence="2">ATCC 25078 / DSM 43160 / JCM 3152 / KCC A-0152 / KCTC 9177 / NBRC 13315 / NRRL B-3577 / G-20</strain>
    </source>
</reference>
<reference evidence="1 2" key="1">
    <citation type="journal article" date="2010" name="Stand. Genomic Sci.">
        <title>Complete genome sequence of Geodermatophilus obscurus type strain (G-20).</title>
        <authorList>
            <person name="Ivanova N."/>
            <person name="Sikorski J."/>
            <person name="Jando M."/>
            <person name="Munk C."/>
            <person name="Lapidus A."/>
            <person name="Glavina Del Rio T."/>
            <person name="Copeland A."/>
            <person name="Tice H."/>
            <person name="Cheng J.-F."/>
            <person name="Lucas S."/>
            <person name="Chen F."/>
            <person name="Nolan M."/>
            <person name="Bruce D."/>
            <person name="Goodwin L."/>
            <person name="Pitluck S."/>
            <person name="Mavromatis K."/>
            <person name="Mikhailova N."/>
            <person name="Pati A."/>
            <person name="Chen A."/>
            <person name="Palaniappan K."/>
            <person name="Land M."/>
            <person name="Hauser L."/>
            <person name="Chang Y.-J."/>
            <person name="Jeffries C.D."/>
            <person name="Meincke L."/>
            <person name="Brettin T."/>
            <person name="Detter J.C."/>
            <person name="Detter J.C."/>
            <person name="Rohde M."/>
            <person name="Goeker M."/>
            <person name="Bristow J."/>
            <person name="Eisen J.A."/>
            <person name="Markowitz V."/>
            <person name="Hugenholtz P."/>
            <person name="Kyrpides N.C."/>
            <person name="Klenk H.-P."/>
        </authorList>
    </citation>
    <scope>NUCLEOTIDE SEQUENCE [LARGE SCALE GENOMIC DNA]</scope>
    <source>
        <strain evidence="2">ATCC 25078 / DSM 43160 / JCM 3152 / KCC A-0152 / KCTC 9177 / NBRC 13315 / NRRL B-3577 / G-20</strain>
    </source>
</reference>